<accession>A0ABM1A5R1</accession>
<evidence type="ECO:0000313" key="1">
    <source>
        <dbReference type="Proteomes" id="UP000694888"/>
    </source>
</evidence>
<reference evidence="2" key="1">
    <citation type="submission" date="2025-08" db="UniProtKB">
        <authorList>
            <consortium name="RefSeq"/>
        </authorList>
    </citation>
    <scope>IDENTIFICATION</scope>
</reference>
<dbReference type="RefSeq" id="XP_012941351.1">
    <property type="nucleotide sequence ID" value="XM_013085897.1"/>
</dbReference>
<name>A0ABM1A5R1_APLCA</name>
<dbReference type="GeneID" id="106012569"/>
<organism evidence="1 2">
    <name type="scientific">Aplysia californica</name>
    <name type="common">California sea hare</name>
    <dbReference type="NCBI Taxonomy" id="6500"/>
    <lineage>
        <taxon>Eukaryota</taxon>
        <taxon>Metazoa</taxon>
        <taxon>Spiralia</taxon>
        <taxon>Lophotrochozoa</taxon>
        <taxon>Mollusca</taxon>
        <taxon>Gastropoda</taxon>
        <taxon>Heterobranchia</taxon>
        <taxon>Euthyneura</taxon>
        <taxon>Tectipleura</taxon>
        <taxon>Aplysiida</taxon>
        <taxon>Aplysioidea</taxon>
        <taxon>Aplysiidae</taxon>
        <taxon>Aplysia</taxon>
    </lineage>
</organism>
<proteinExistence type="predicted"/>
<dbReference type="Proteomes" id="UP000694888">
    <property type="component" value="Unplaced"/>
</dbReference>
<keyword evidence="1" id="KW-1185">Reference proteome</keyword>
<evidence type="ECO:0000313" key="2">
    <source>
        <dbReference type="RefSeq" id="XP_012941351.1"/>
    </source>
</evidence>
<gene>
    <name evidence="2" type="primary">LOC106012569</name>
</gene>
<sequence length="262" mass="28989">MTPVNVVLSPPETSSSMMDVQECSLLRASTTQPPGHKSAAYGAVSHGSIVRSYGVLSCLGGRQSCISAMLTRDEAVSGSCCQSKSSASLEISRGFGYLESVLQTVNSSLPCRVHYRNNAILDRWQFIEEVVVALYEHGELKQSLTFDATGTDYLSWFSPEKLKDAGNWKDLKGLKTNYFSIPGYVEMKRNFYINYKIKNCAGDISWLIVVDHSEGTCNYENIPKFPVFLYSTNATTVADKAKHMSRADVMAIFVKYHSICPA</sequence>
<protein>
    <submittedName>
        <fullName evidence="2">Uncharacterized protein LOC106012569</fullName>
    </submittedName>
</protein>